<reference evidence="1 2" key="1">
    <citation type="submission" date="2019-08" db="EMBL/GenBank/DDBJ databases">
        <authorList>
            <person name="Wang G."/>
            <person name="Xu Z."/>
        </authorList>
    </citation>
    <scope>NUCLEOTIDE SEQUENCE [LARGE SCALE GENOMIC DNA]</scope>
    <source>
        <strain evidence="1 2">ZX</strain>
    </source>
</reference>
<gene>
    <name evidence="1" type="ORF">FYJ91_11925</name>
</gene>
<dbReference type="Proteomes" id="UP000322077">
    <property type="component" value="Unassembled WGS sequence"/>
</dbReference>
<dbReference type="EMBL" id="VTOU01000003">
    <property type="protein sequence ID" value="TZG25711.1"/>
    <property type="molecule type" value="Genomic_DNA"/>
</dbReference>
<name>A0A5D9C6S0_9SPHN</name>
<comment type="caution">
    <text evidence="1">The sequence shown here is derived from an EMBL/GenBank/DDBJ whole genome shotgun (WGS) entry which is preliminary data.</text>
</comment>
<dbReference type="InterPro" id="IPR035985">
    <property type="entry name" value="Ubiquitin-activating_enz"/>
</dbReference>
<evidence type="ECO:0000313" key="1">
    <source>
        <dbReference type="EMBL" id="TZG25711.1"/>
    </source>
</evidence>
<sequence length="428" mass="44071">MSLNEALSRTLLLMRTDLDASVPDGALVDALTSVRVVLHAGADAMATHSGQTALVTAALTMARSGHEVWIDGADVDTIGAQPPLEPGNLIDAIVAVGQDLLPGCSIARGAPPNTDLAVTIGTVATSIGSTRRIAIDAGDWWGRIAPQSAGWSGLDWPLGGICAGVLVASEAFRIAMRRLANHARARDYFDELYAETADATFALAPENTPKTISLPHFDLVSGGAIANAALFALARLPGVVGSGRVLDDDVSALSNLNRNALLVRGALEIAKVTDLARRAKGIAIDPEPVRYVMGMPVAPIVLVGVDDIPSRWAVQAAAPYWLGVGATEGFAVLVSSHTPGQACVGCLHPAAASPTGPIPTAAFVSLLSGLLLVARWLRSLGLEGPALADQQAFINALRPEGWTYGAMPVAPNSSCPVGCAASTTRTAA</sequence>
<organism evidence="1 2">
    <name type="scientific">Sphingomonas montanisoli</name>
    <dbReference type="NCBI Taxonomy" id="2606412"/>
    <lineage>
        <taxon>Bacteria</taxon>
        <taxon>Pseudomonadati</taxon>
        <taxon>Pseudomonadota</taxon>
        <taxon>Alphaproteobacteria</taxon>
        <taxon>Sphingomonadales</taxon>
        <taxon>Sphingomonadaceae</taxon>
        <taxon>Sphingomonas</taxon>
    </lineage>
</organism>
<dbReference type="GO" id="GO:0008641">
    <property type="term" value="F:ubiquitin-like modifier activating enzyme activity"/>
    <property type="evidence" value="ECO:0007669"/>
    <property type="project" value="InterPro"/>
</dbReference>
<evidence type="ECO:0008006" key="3">
    <source>
        <dbReference type="Google" id="ProtNLM"/>
    </source>
</evidence>
<dbReference type="AlphaFoldDB" id="A0A5D9C6S0"/>
<accession>A0A5D9C6S0</accession>
<dbReference type="SUPFAM" id="SSF69572">
    <property type="entry name" value="Activating enzymes of the ubiquitin-like proteins"/>
    <property type="match status" value="1"/>
</dbReference>
<protein>
    <recommendedName>
        <fullName evidence="3">Thiamine biosynthesis protein ThiF</fullName>
    </recommendedName>
</protein>
<dbReference type="Gene3D" id="3.40.50.720">
    <property type="entry name" value="NAD(P)-binding Rossmann-like Domain"/>
    <property type="match status" value="1"/>
</dbReference>
<keyword evidence="2" id="KW-1185">Reference proteome</keyword>
<dbReference type="RefSeq" id="WP_149522517.1">
    <property type="nucleotide sequence ID" value="NZ_VTOU01000003.1"/>
</dbReference>
<evidence type="ECO:0000313" key="2">
    <source>
        <dbReference type="Proteomes" id="UP000322077"/>
    </source>
</evidence>
<proteinExistence type="predicted"/>